<reference evidence="2" key="1">
    <citation type="submission" date="2020-09" db="EMBL/GenBank/DDBJ databases">
        <title>Genome-Enabled Discovery of Anthraquinone Biosynthesis in Senna tora.</title>
        <authorList>
            <person name="Kang S.-H."/>
            <person name="Pandey R.P."/>
            <person name="Lee C.-M."/>
            <person name="Sim J.-S."/>
            <person name="Jeong J.-T."/>
            <person name="Choi B.-S."/>
            <person name="Jung M."/>
            <person name="Ginzburg D."/>
            <person name="Zhao K."/>
            <person name="Won S.Y."/>
            <person name="Oh T.-J."/>
            <person name="Yu Y."/>
            <person name="Kim N.-H."/>
            <person name="Lee O.R."/>
            <person name="Lee T.-H."/>
            <person name="Bashyal P."/>
            <person name="Kim T.-S."/>
            <person name="Lee W.-H."/>
            <person name="Kawkins C."/>
            <person name="Kim C.-K."/>
            <person name="Kim J.S."/>
            <person name="Ahn B.O."/>
            <person name="Rhee S.Y."/>
            <person name="Sohng J.K."/>
        </authorList>
    </citation>
    <scope>NUCLEOTIDE SEQUENCE</scope>
    <source>
        <tissue evidence="2">Leaf</tissue>
    </source>
</reference>
<feature type="region of interest" description="Disordered" evidence="1">
    <location>
        <begin position="152"/>
        <end position="178"/>
    </location>
</feature>
<evidence type="ECO:0000313" key="3">
    <source>
        <dbReference type="Proteomes" id="UP000634136"/>
    </source>
</evidence>
<proteinExistence type="predicted"/>
<feature type="region of interest" description="Disordered" evidence="1">
    <location>
        <begin position="1"/>
        <end position="43"/>
    </location>
</feature>
<accession>A0A834SZ62</accession>
<name>A0A834SZ62_9FABA</name>
<keyword evidence="3" id="KW-1185">Reference proteome</keyword>
<dbReference type="AlphaFoldDB" id="A0A834SZ62"/>
<feature type="compositionally biased region" description="Polar residues" evidence="1">
    <location>
        <begin position="25"/>
        <end position="34"/>
    </location>
</feature>
<evidence type="ECO:0000256" key="1">
    <source>
        <dbReference type="SAM" id="MobiDB-lite"/>
    </source>
</evidence>
<comment type="caution">
    <text evidence="2">The sequence shown here is derived from an EMBL/GenBank/DDBJ whole genome shotgun (WGS) entry which is preliminary data.</text>
</comment>
<dbReference type="Proteomes" id="UP000634136">
    <property type="component" value="Unassembled WGS sequence"/>
</dbReference>
<feature type="region of interest" description="Disordered" evidence="1">
    <location>
        <begin position="91"/>
        <end position="112"/>
    </location>
</feature>
<gene>
    <name evidence="2" type="ORF">G2W53_033434</name>
</gene>
<dbReference type="EMBL" id="JAAIUW010000010">
    <property type="protein sequence ID" value="KAF7812458.1"/>
    <property type="molecule type" value="Genomic_DNA"/>
</dbReference>
<protein>
    <submittedName>
        <fullName evidence="2">Uncharacterized protein</fullName>
    </submittedName>
</protein>
<organism evidence="2 3">
    <name type="scientific">Senna tora</name>
    <dbReference type="NCBI Taxonomy" id="362788"/>
    <lineage>
        <taxon>Eukaryota</taxon>
        <taxon>Viridiplantae</taxon>
        <taxon>Streptophyta</taxon>
        <taxon>Embryophyta</taxon>
        <taxon>Tracheophyta</taxon>
        <taxon>Spermatophyta</taxon>
        <taxon>Magnoliopsida</taxon>
        <taxon>eudicotyledons</taxon>
        <taxon>Gunneridae</taxon>
        <taxon>Pentapetalae</taxon>
        <taxon>rosids</taxon>
        <taxon>fabids</taxon>
        <taxon>Fabales</taxon>
        <taxon>Fabaceae</taxon>
        <taxon>Caesalpinioideae</taxon>
        <taxon>Cassia clade</taxon>
        <taxon>Senna</taxon>
    </lineage>
</organism>
<evidence type="ECO:0000313" key="2">
    <source>
        <dbReference type="EMBL" id="KAF7812458.1"/>
    </source>
</evidence>
<sequence>MELLIPHINPNSWQSRTRHPKTSHQRLPQVQNHPSPRKTSKNSSIQNRILYHHYITNYICHFHHIALTKTFQWQIMQLNPYRTREKVILLNQTHTRPSPDIQNTSKNRPRTTSQNPFTILLLLKGFYQRATYLQEPSSSSIAYLQCSNPDQPPSALHAELPPHRSPSQQSSRTIKTKAKINPHKFAKREAKKTARKFVRIN</sequence>